<dbReference type="PANTHER" id="PTHR43792:SF1">
    <property type="entry name" value="N-ACETYLTRANSFERASE DOMAIN-CONTAINING PROTEIN"/>
    <property type="match status" value="1"/>
</dbReference>
<dbReference type="EMBL" id="BMYX01000007">
    <property type="protein sequence ID" value="GGY13945.1"/>
    <property type="molecule type" value="Genomic_DNA"/>
</dbReference>
<dbReference type="Proteomes" id="UP000645257">
    <property type="component" value="Unassembled WGS sequence"/>
</dbReference>
<organism evidence="2 3">
    <name type="scientific">Paludibacterium paludis</name>
    <dbReference type="NCBI Taxonomy" id="1225769"/>
    <lineage>
        <taxon>Bacteria</taxon>
        <taxon>Pseudomonadati</taxon>
        <taxon>Pseudomonadota</taxon>
        <taxon>Betaproteobacteria</taxon>
        <taxon>Neisseriales</taxon>
        <taxon>Chromobacteriaceae</taxon>
        <taxon>Paludibacterium</taxon>
    </lineage>
</organism>
<dbReference type="AlphaFoldDB" id="A0A918U9L6"/>
<gene>
    <name evidence="2" type="ORF">GCM10011289_16630</name>
</gene>
<dbReference type="RefSeq" id="WP_189533195.1">
    <property type="nucleotide sequence ID" value="NZ_BMYX01000007.1"/>
</dbReference>
<feature type="domain" description="N-acetyltransferase" evidence="1">
    <location>
        <begin position="10"/>
        <end position="166"/>
    </location>
</feature>
<name>A0A918U9L6_9NEIS</name>
<protein>
    <submittedName>
        <fullName evidence="2">N-acetyltransferase</fullName>
    </submittedName>
</protein>
<dbReference type="PANTHER" id="PTHR43792">
    <property type="entry name" value="GNAT FAMILY, PUTATIVE (AFU_ORTHOLOGUE AFUA_3G00765)-RELATED-RELATED"/>
    <property type="match status" value="1"/>
</dbReference>
<reference evidence="2" key="1">
    <citation type="journal article" date="2014" name="Int. J. Syst. Evol. Microbiol.">
        <title>Complete genome sequence of Corynebacterium casei LMG S-19264T (=DSM 44701T), isolated from a smear-ripened cheese.</title>
        <authorList>
            <consortium name="US DOE Joint Genome Institute (JGI-PGF)"/>
            <person name="Walter F."/>
            <person name="Albersmeier A."/>
            <person name="Kalinowski J."/>
            <person name="Ruckert C."/>
        </authorList>
    </citation>
    <scope>NUCLEOTIDE SEQUENCE</scope>
    <source>
        <strain evidence="2">KCTC 32182</strain>
    </source>
</reference>
<dbReference type="Pfam" id="PF13302">
    <property type="entry name" value="Acetyltransf_3"/>
    <property type="match status" value="1"/>
</dbReference>
<accession>A0A918U9L6</accession>
<dbReference type="SUPFAM" id="SSF55729">
    <property type="entry name" value="Acyl-CoA N-acyltransferases (Nat)"/>
    <property type="match status" value="1"/>
</dbReference>
<evidence type="ECO:0000259" key="1">
    <source>
        <dbReference type="PROSITE" id="PS51186"/>
    </source>
</evidence>
<sequence>MLPTLETGRLALRQRALADLPECLAMDRDPEVTRYIEGPWTDPVAHEAFVRERIARWPGPDFGYWTVIPRTGLSCVLGWIMLLPTSSPHSAELGWRFARAAWGMGYATEAALAVIAHARRIGTVRSLIADIDTRNTASRRVAHKLGMRPDSAHGTRGEQRFELSLDDIRAH</sequence>
<evidence type="ECO:0000313" key="2">
    <source>
        <dbReference type="EMBL" id="GGY13945.1"/>
    </source>
</evidence>
<evidence type="ECO:0000313" key="3">
    <source>
        <dbReference type="Proteomes" id="UP000645257"/>
    </source>
</evidence>
<dbReference type="Gene3D" id="3.40.630.30">
    <property type="match status" value="1"/>
</dbReference>
<dbReference type="InterPro" id="IPR051531">
    <property type="entry name" value="N-acetyltransferase"/>
</dbReference>
<dbReference type="InterPro" id="IPR000182">
    <property type="entry name" value="GNAT_dom"/>
</dbReference>
<comment type="caution">
    <text evidence="2">The sequence shown here is derived from an EMBL/GenBank/DDBJ whole genome shotgun (WGS) entry which is preliminary data.</text>
</comment>
<keyword evidence="3" id="KW-1185">Reference proteome</keyword>
<dbReference type="InterPro" id="IPR016181">
    <property type="entry name" value="Acyl_CoA_acyltransferase"/>
</dbReference>
<reference evidence="2" key="2">
    <citation type="submission" date="2020-09" db="EMBL/GenBank/DDBJ databases">
        <authorList>
            <person name="Sun Q."/>
            <person name="Kim S."/>
        </authorList>
    </citation>
    <scope>NUCLEOTIDE SEQUENCE</scope>
    <source>
        <strain evidence="2">KCTC 32182</strain>
    </source>
</reference>
<dbReference type="PROSITE" id="PS51186">
    <property type="entry name" value="GNAT"/>
    <property type="match status" value="1"/>
</dbReference>
<proteinExistence type="predicted"/>
<dbReference type="GO" id="GO:0016747">
    <property type="term" value="F:acyltransferase activity, transferring groups other than amino-acyl groups"/>
    <property type="evidence" value="ECO:0007669"/>
    <property type="project" value="InterPro"/>
</dbReference>